<organism evidence="1">
    <name type="scientific">Leviviridae sp</name>
    <dbReference type="NCBI Taxonomy" id="2027243"/>
    <lineage>
        <taxon>Viruses</taxon>
        <taxon>Riboviria</taxon>
        <taxon>Orthornavirae</taxon>
        <taxon>Lenarviricota</taxon>
        <taxon>Leviviricetes</taxon>
        <taxon>Norzivirales</taxon>
        <taxon>Fiersviridae</taxon>
    </lineage>
</organism>
<name>A0A514D2L6_9VIRU</name>
<gene>
    <name evidence="1" type="ORF">H2RhizoLitter49830_000001</name>
</gene>
<protein>
    <submittedName>
        <fullName evidence="1">Uncharacterized protein</fullName>
    </submittedName>
</protein>
<reference evidence="1" key="1">
    <citation type="submission" date="2019-05" db="EMBL/GenBank/DDBJ databases">
        <title>Metatranscriptomic reconstruction reveals RNA viruses with the potential to shape carbon cycling in soil.</title>
        <authorList>
            <person name="Starr E.P."/>
            <person name="Nuccio E."/>
            <person name="Pett-Ridge J."/>
            <person name="Banfield J.F."/>
            <person name="Firestone M.K."/>
        </authorList>
    </citation>
    <scope>NUCLEOTIDE SEQUENCE</scope>
    <source>
        <strain evidence="1">H2_Rhizo_Litter_49_scaffold_830</strain>
    </source>
</reference>
<proteinExistence type="predicted"/>
<sequence>MVKTAYPWTPVNGTQETVSSGHPWLGHKASKTSDIGGDFYTQKKWYAGFPQNISLEQYQPTIMASDWAFRVGFNGSILPCHPGGLAFPPASISSDSRLNQLGAQAISKAKPTLTKVDTAAFLGELREGFPRISLNLLEVGVKSALNRIDAWHVAKAAGEEHLNIEFGWKPLISDLAKLSVVVETYTDLIRQWNRDAGKVVRRRWSFPSEVQASSAVSHSAPPYIGETTDSSIWFARTGNIVRSRTIKRDVWFSGAFLYFTKIPLDKRADGLEEYVQKARHLMAVLNLEPDPDTLWQLAPWSWAVDWFSNVGDIVSNFDSIANDGLVVRYGYLMEHTIVEDSYVRQLPNDTIYSGAKPVPVTSSLSLFTETKTRRRANPFGFGVSWDGLSPKQLSIAAALGITRS</sequence>
<dbReference type="EMBL" id="MN033680">
    <property type="protein sequence ID" value="QDH87855.1"/>
    <property type="molecule type" value="Genomic_RNA"/>
</dbReference>
<accession>A0A514D2L6</accession>
<evidence type="ECO:0000313" key="1">
    <source>
        <dbReference type="EMBL" id="QDH87855.1"/>
    </source>
</evidence>